<protein>
    <submittedName>
        <fullName evidence="1">Uncharacterized protein</fullName>
    </submittedName>
</protein>
<sequence length="88" mass="10149">MTRGLTEEIIMKTFELLPTGAFRVEIEWISGHSEEMAERFFKFHGMEYEKVSIGWGNSFIVRSGQFKGFYDVHANPADRTICILQDIG</sequence>
<reference evidence="1 2" key="1">
    <citation type="journal article" date="2010" name="Virol. J.">
        <title>Genomes of the T4-related bacteriophages as windows on microbial genome evolution.</title>
        <authorList>
            <person name="Petrov V.M."/>
            <person name="Ratnayaka S."/>
            <person name="Nolan J.M."/>
            <person name="Miller E.S."/>
            <person name="Karam J.D."/>
        </authorList>
    </citation>
    <scope>NUCLEOTIDE SEQUENCE [LARGE SCALE GENOMIC DNA]</scope>
</reference>
<evidence type="ECO:0000313" key="2">
    <source>
        <dbReference type="Proteomes" id="UP000008727"/>
    </source>
</evidence>
<keyword evidence="2" id="KW-1185">Reference proteome</keyword>
<accession>E5DS39</accession>
<gene>
    <name evidence="1" type="ORF">65p205</name>
</gene>
<dbReference type="RefSeq" id="YP_004301042.1">
    <property type="nucleotide sequence ID" value="NC_015251.1"/>
</dbReference>
<evidence type="ECO:0000313" key="1">
    <source>
        <dbReference type="EMBL" id="ADQ53213.1"/>
    </source>
</evidence>
<dbReference type="EMBL" id="GU459069">
    <property type="protein sequence ID" value="ADQ53213.1"/>
    <property type="molecule type" value="Genomic_DNA"/>
</dbReference>
<organism evidence="1 2">
    <name type="scientific">Aeromonas phage 65</name>
    <dbReference type="NCBI Taxonomy" id="2919549"/>
    <lineage>
        <taxon>Viruses</taxon>
        <taxon>Duplodnaviria</taxon>
        <taxon>Heunggongvirae</taxon>
        <taxon>Uroviricota</taxon>
        <taxon>Caudoviricetes</taxon>
        <taxon>Pantevenvirales</taxon>
        <taxon>Straboviridae</taxon>
        <taxon>Emmerichvirinae</taxon>
        <taxon>Ishigurovirus</taxon>
        <taxon>Ishigurovirus osborne</taxon>
    </lineage>
</organism>
<name>E5DS39_9CAUD</name>
<proteinExistence type="predicted"/>
<dbReference type="Proteomes" id="UP000008727">
    <property type="component" value="Segment"/>
</dbReference>
<dbReference type="KEGG" id="vg:10323482"/>